<name>A0A512ANB4_9SPHN</name>
<dbReference type="Proteomes" id="UP000321464">
    <property type="component" value="Unassembled WGS sequence"/>
</dbReference>
<dbReference type="Gene3D" id="2.60.40.2500">
    <property type="match status" value="1"/>
</dbReference>
<comment type="similarity">
    <text evidence="1">Belongs to the TrbG/VirB9 family.</text>
</comment>
<dbReference type="InterPro" id="IPR010258">
    <property type="entry name" value="Conjugal_tfr_TrbG/VirB9/CagX"/>
</dbReference>
<dbReference type="InterPro" id="IPR038161">
    <property type="entry name" value="VirB9/CagX/TrbG_C_sf"/>
</dbReference>
<evidence type="ECO:0000313" key="5">
    <source>
        <dbReference type="Proteomes" id="UP000321464"/>
    </source>
</evidence>
<accession>A0A512ANB4</accession>
<evidence type="ECO:0000256" key="2">
    <source>
        <dbReference type="ARBA" id="ARBA00022729"/>
    </source>
</evidence>
<feature type="chain" id="PRO_5021990707" evidence="3">
    <location>
        <begin position="29"/>
        <end position="242"/>
    </location>
</feature>
<organism evidence="4 5">
    <name type="scientific">Novosphingobium sediminis</name>
    <dbReference type="NCBI Taxonomy" id="707214"/>
    <lineage>
        <taxon>Bacteria</taxon>
        <taxon>Pseudomonadati</taxon>
        <taxon>Pseudomonadota</taxon>
        <taxon>Alphaproteobacteria</taxon>
        <taxon>Sphingomonadales</taxon>
        <taxon>Sphingomonadaceae</taxon>
        <taxon>Novosphingobium</taxon>
    </lineage>
</organism>
<keyword evidence="2 3" id="KW-0732">Signal</keyword>
<proteinExistence type="inferred from homology"/>
<dbReference type="OrthoDB" id="7390264at2"/>
<dbReference type="CDD" id="cd06911">
    <property type="entry name" value="VirB9_CagX_TrbG"/>
    <property type="match status" value="1"/>
</dbReference>
<feature type="signal peptide" evidence="3">
    <location>
        <begin position="1"/>
        <end position="28"/>
    </location>
</feature>
<dbReference type="Pfam" id="PF03524">
    <property type="entry name" value="CagX"/>
    <property type="match status" value="1"/>
</dbReference>
<dbReference type="EMBL" id="BJYR01000020">
    <property type="protein sequence ID" value="GEO01171.1"/>
    <property type="molecule type" value="Genomic_DNA"/>
</dbReference>
<evidence type="ECO:0000256" key="3">
    <source>
        <dbReference type="SAM" id="SignalP"/>
    </source>
</evidence>
<gene>
    <name evidence="4" type="ORF">NSE01_30030</name>
</gene>
<dbReference type="RefSeq" id="WP_147160502.1">
    <property type="nucleotide sequence ID" value="NZ_BJYR01000020.1"/>
</dbReference>
<evidence type="ECO:0000313" key="4">
    <source>
        <dbReference type="EMBL" id="GEO01171.1"/>
    </source>
</evidence>
<evidence type="ECO:0000256" key="1">
    <source>
        <dbReference type="ARBA" id="ARBA00006135"/>
    </source>
</evidence>
<sequence>MRRSAFIQPRVAVLALALAAFAASAAKAEVVPSPTTGDAHIQTAPYDPQEVVVLHVAPGFATTVIFSADERIETVTVGESSGWQVQVNKRADQLVVKPLGSQPSTNLTVISDQRTYNFLLTTVPPDFGVAPYLVRMTYPGPVQTAGQDAKPPVPPSVYRLSGARDLRPTAMSDDGQFTSIIWPATAPMPAVYAEDEPGKLALVNGVVREGVFVIEGIHTRLVFVRGALRSVAQRIEQAEASR</sequence>
<reference evidence="4 5" key="1">
    <citation type="submission" date="2019-07" db="EMBL/GenBank/DDBJ databases">
        <title>Whole genome shotgun sequence of Novosphingobium sediminis NBRC 106119.</title>
        <authorList>
            <person name="Hosoyama A."/>
            <person name="Uohara A."/>
            <person name="Ohji S."/>
            <person name="Ichikawa N."/>
        </authorList>
    </citation>
    <scope>NUCLEOTIDE SEQUENCE [LARGE SCALE GENOMIC DNA]</scope>
    <source>
        <strain evidence="4 5">NBRC 106119</strain>
    </source>
</reference>
<keyword evidence="5" id="KW-1185">Reference proteome</keyword>
<protein>
    <submittedName>
        <fullName evidence="4">P-type conjugative transfer protein VirB9</fullName>
    </submittedName>
</protein>
<dbReference type="AlphaFoldDB" id="A0A512ANB4"/>
<dbReference type="InterPro" id="IPR033645">
    <property type="entry name" value="VirB9/CagX/TrbG_C"/>
</dbReference>
<comment type="caution">
    <text evidence="4">The sequence shown here is derived from an EMBL/GenBank/DDBJ whole genome shotgun (WGS) entry which is preliminary data.</text>
</comment>